<dbReference type="Gene3D" id="3.20.20.70">
    <property type="entry name" value="Aldolase class I"/>
    <property type="match status" value="1"/>
</dbReference>
<dbReference type="InterPro" id="IPR026019">
    <property type="entry name" value="Ribul_P_3_epim"/>
</dbReference>
<dbReference type="GO" id="GO:0005737">
    <property type="term" value="C:cytoplasm"/>
    <property type="evidence" value="ECO:0007669"/>
    <property type="project" value="UniProtKB-ARBA"/>
</dbReference>
<feature type="binding site" evidence="10 13">
    <location>
        <position position="54"/>
    </location>
    <ligand>
        <name>a divalent metal cation</name>
        <dbReference type="ChEBI" id="CHEBI:60240"/>
    </ligand>
</feature>
<evidence type="ECO:0000256" key="3">
    <source>
        <dbReference type="ARBA" id="ARBA00001941"/>
    </source>
</evidence>
<evidence type="ECO:0000256" key="5">
    <source>
        <dbReference type="ARBA" id="ARBA00001954"/>
    </source>
</evidence>
<keyword evidence="13" id="KW-0170">Cobalt</keyword>
<name>A0A5C5W8Q2_9BACT</name>
<feature type="binding site" evidence="14">
    <location>
        <begin position="213"/>
        <end position="214"/>
    </location>
    <ligand>
        <name>substrate</name>
    </ligand>
</feature>
<comment type="cofactor">
    <cofactor evidence="2">
        <name>Mn(2+)</name>
        <dbReference type="ChEBI" id="CHEBI:29035"/>
    </cofactor>
</comment>
<feature type="binding site" evidence="10 13">
    <location>
        <position position="52"/>
    </location>
    <ligand>
        <name>a divalent metal cation</name>
        <dbReference type="ChEBI" id="CHEBI:60240"/>
    </ligand>
</feature>
<feature type="binding site" evidence="10 13">
    <location>
        <position position="85"/>
    </location>
    <ligand>
        <name>a divalent metal cation</name>
        <dbReference type="ChEBI" id="CHEBI:60240"/>
    </ligand>
</feature>
<feature type="binding site" evidence="14">
    <location>
        <position position="193"/>
    </location>
    <ligand>
        <name>substrate</name>
    </ligand>
</feature>
<feature type="binding site" evidence="10 13">
    <location>
        <position position="191"/>
    </location>
    <ligand>
        <name>a divalent metal cation</name>
        <dbReference type="ChEBI" id="CHEBI:60240"/>
    </ligand>
</feature>
<dbReference type="RefSeq" id="WP_146573324.1">
    <property type="nucleotide sequence ID" value="NZ_SJPH01000003.1"/>
</dbReference>
<evidence type="ECO:0000256" key="11">
    <source>
        <dbReference type="PIRNR" id="PIRNR001461"/>
    </source>
</evidence>
<evidence type="ECO:0000256" key="1">
    <source>
        <dbReference type="ARBA" id="ARBA00001782"/>
    </source>
</evidence>
<sequence>MSPNPKPPTAAELRARCSRGGVAIAPSLLAADFARLEQEIRAIEKAGATLLHLDIMDGHFVPNLSFGVPVVEAIRRTTDLLLDVHLMLDNPANYVEPFRKAGADVLTVHAEVLDDPRPVLDQIRALGAAAGLSLNPPLAVERIEPFLEACDLILVMSVMPGFGGQSFQPVALEKLAWLRDHSDCHAVLEVDGGVNAQTIGPCAAAGAEWLVAGTAVFGADDYGPRLADLSQSAQASVAGAQASG</sequence>
<comment type="catalytic activity">
    <reaction evidence="1 10 11">
        <text>D-ribulose 5-phosphate = D-xylulose 5-phosphate</text>
        <dbReference type="Rhea" id="RHEA:13677"/>
        <dbReference type="ChEBI" id="CHEBI:57737"/>
        <dbReference type="ChEBI" id="CHEBI:58121"/>
        <dbReference type="EC" id="5.1.3.1"/>
    </reaction>
</comment>
<dbReference type="GO" id="GO:0019323">
    <property type="term" value="P:pentose catabolic process"/>
    <property type="evidence" value="ECO:0007669"/>
    <property type="project" value="UniProtKB-UniRule"/>
</dbReference>
<evidence type="ECO:0000313" key="16">
    <source>
        <dbReference type="Proteomes" id="UP000318995"/>
    </source>
</evidence>
<dbReference type="EC" id="5.1.3.1" evidence="7 10"/>
<dbReference type="CDD" id="cd00429">
    <property type="entry name" value="RPE"/>
    <property type="match status" value="1"/>
</dbReference>
<feature type="active site" description="Proton donor" evidence="10 12">
    <location>
        <position position="191"/>
    </location>
</feature>
<comment type="cofactor">
    <cofactor evidence="10 13">
        <name>a divalent metal cation</name>
        <dbReference type="ChEBI" id="CHEBI:60240"/>
    </cofactor>
    <text evidence="10 13">Binds 1 divalent metal cation per subunit.</text>
</comment>
<evidence type="ECO:0000256" key="9">
    <source>
        <dbReference type="ARBA" id="ARBA00023235"/>
    </source>
</evidence>
<organism evidence="15 16">
    <name type="scientific">Botrimarina hoheduenensis</name>
    <dbReference type="NCBI Taxonomy" id="2528000"/>
    <lineage>
        <taxon>Bacteria</taxon>
        <taxon>Pseudomonadati</taxon>
        <taxon>Planctomycetota</taxon>
        <taxon>Planctomycetia</taxon>
        <taxon>Pirellulales</taxon>
        <taxon>Lacipirellulaceae</taxon>
        <taxon>Botrimarina</taxon>
    </lineage>
</organism>
<evidence type="ECO:0000313" key="15">
    <source>
        <dbReference type="EMBL" id="TWT46643.1"/>
    </source>
</evidence>
<proteinExistence type="inferred from homology"/>
<keyword evidence="13" id="KW-0862">Zinc</keyword>
<dbReference type="PROSITE" id="PS01086">
    <property type="entry name" value="RIBUL_P_3_EPIMER_2"/>
    <property type="match status" value="1"/>
</dbReference>
<dbReference type="Pfam" id="PF00834">
    <property type="entry name" value="Ribul_P_3_epim"/>
    <property type="match status" value="1"/>
</dbReference>
<feature type="binding site" evidence="10 14">
    <location>
        <position position="27"/>
    </location>
    <ligand>
        <name>substrate</name>
    </ligand>
</feature>
<evidence type="ECO:0000256" key="6">
    <source>
        <dbReference type="ARBA" id="ARBA00009541"/>
    </source>
</evidence>
<keyword evidence="16" id="KW-1185">Reference proteome</keyword>
<comment type="pathway">
    <text evidence="10">Carbohydrate degradation.</text>
</comment>
<comment type="caution">
    <text evidence="10">Lacks conserved residue(s) required for the propagation of feature annotation.</text>
</comment>
<reference evidence="15 16" key="1">
    <citation type="submission" date="2019-02" db="EMBL/GenBank/DDBJ databases">
        <title>Deep-cultivation of Planctomycetes and their phenomic and genomic characterization uncovers novel biology.</title>
        <authorList>
            <person name="Wiegand S."/>
            <person name="Jogler M."/>
            <person name="Boedeker C."/>
            <person name="Pinto D."/>
            <person name="Vollmers J."/>
            <person name="Rivas-Marin E."/>
            <person name="Kohn T."/>
            <person name="Peeters S.H."/>
            <person name="Heuer A."/>
            <person name="Rast P."/>
            <person name="Oberbeckmann S."/>
            <person name="Bunk B."/>
            <person name="Jeske O."/>
            <person name="Meyerdierks A."/>
            <person name="Storesund J.E."/>
            <person name="Kallscheuer N."/>
            <person name="Luecker S."/>
            <person name="Lage O.M."/>
            <person name="Pohl T."/>
            <person name="Merkel B.J."/>
            <person name="Hornburger P."/>
            <person name="Mueller R.-W."/>
            <person name="Bruemmer F."/>
            <person name="Labrenz M."/>
            <person name="Spormann A.M."/>
            <person name="Op Den Camp H."/>
            <person name="Overmann J."/>
            <person name="Amann R."/>
            <person name="Jetten M.S.M."/>
            <person name="Mascher T."/>
            <person name="Medema M.H."/>
            <person name="Devos D.P."/>
            <person name="Kaster A.-K."/>
            <person name="Ovreas L."/>
            <person name="Rohde M."/>
            <person name="Galperin M.Y."/>
            <person name="Jogler C."/>
        </authorList>
    </citation>
    <scope>NUCLEOTIDE SEQUENCE [LARGE SCALE GENOMIC DNA]</scope>
    <source>
        <strain evidence="15 16">Pla111</strain>
    </source>
</reference>
<comment type="similarity">
    <text evidence="6 10 11">Belongs to the ribulose-phosphate 3-epimerase family.</text>
</comment>
<evidence type="ECO:0000256" key="7">
    <source>
        <dbReference type="ARBA" id="ARBA00013188"/>
    </source>
</evidence>
<feature type="binding site" evidence="10 14">
    <location>
        <begin position="161"/>
        <end position="164"/>
    </location>
    <ligand>
        <name>substrate</name>
    </ligand>
</feature>
<dbReference type="GO" id="GO:0006098">
    <property type="term" value="P:pentose-phosphate shunt"/>
    <property type="evidence" value="ECO:0007669"/>
    <property type="project" value="UniProtKB-UniRule"/>
</dbReference>
<dbReference type="InterPro" id="IPR000056">
    <property type="entry name" value="Ribul_P_3_epim-like"/>
</dbReference>
<feature type="binding site" evidence="10">
    <location>
        <begin position="191"/>
        <end position="193"/>
    </location>
    <ligand>
        <name>substrate</name>
    </ligand>
</feature>
<dbReference type="PANTHER" id="PTHR11749">
    <property type="entry name" value="RIBULOSE-5-PHOSPHATE-3-EPIMERASE"/>
    <property type="match status" value="1"/>
</dbReference>
<dbReference type="GO" id="GO:0046872">
    <property type="term" value="F:metal ion binding"/>
    <property type="evidence" value="ECO:0007669"/>
    <property type="project" value="UniProtKB-UniRule"/>
</dbReference>
<dbReference type="SUPFAM" id="SSF51366">
    <property type="entry name" value="Ribulose-phoshate binding barrel"/>
    <property type="match status" value="1"/>
</dbReference>
<dbReference type="NCBIfam" id="TIGR01163">
    <property type="entry name" value="rpe"/>
    <property type="match status" value="1"/>
</dbReference>
<comment type="caution">
    <text evidence="15">The sequence shown here is derived from an EMBL/GenBank/DDBJ whole genome shotgun (WGS) entry which is preliminary data.</text>
</comment>
<dbReference type="FunFam" id="3.20.20.70:FF:000004">
    <property type="entry name" value="Ribulose-phosphate 3-epimerase"/>
    <property type="match status" value="1"/>
</dbReference>
<evidence type="ECO:0000256" key="10">
    <source>
        <dbReference type="HAMAP-Rule" id="MF_02227"/>
    </source>
</evidence>
<dbReference type="HAMAP" id="MF_02227">
    <property type="entry name" value="RPE"/>
    <property type="match status" value="1"/>
</dbReference>
<dbReference type="InterPro" id="IPR013785">
    <property type="entry name" value="Aldolase_TIM"/>
</dbReference>
<dbReference type="GO" id="GO:0004750">
    <property type="term" value="F:D-ribulose-phosphate 3-epimerase activity"/>
    <property type="evidence" value="ECO:0007669"/>
    <property type="project" value="UniProtKB-UniRule"/>
</dbReference>
<gene>
    <name evidence="10 15" type="primary">rpe</name>
    <name evidence="15" type="ORF">Pla111_17440</name>
</gene>
<comment type="cofactor">
    <cofactor evidence="3">
        <name>Co(2+)</name>
        <dbReference type="ChEBI" id="CHEBI:48828"/>
    </cofactor>
</comment>
<accession>A0A5C5W8Q2</accession>
<dbReference type="InterPro" id="IPR011060">
    <property type="entry name" value="RibuloseP-bd_barrel"/>
</dbReference>
<keyword evidence="10 11" id="KW-0119">Carbohydrate metabolism</keyword>
<evidence type="ECO:0000256" key="12">
    <source>
        <dbReference type="PIRSR" id="PIRSR001461-1"/>
    </source>
</evidence>
<evidence type="ECO:0000256" key="14">
    <source>
        <dbReference type="PIRSR" id="PIRSR001461-3"/>
    </source>
</evidence>
<evidence type="ECO:0000256" key="13">
    <source>
        <dbReference type="PIRSR" id="PIRSR001461-2"/>
    </source>
</evidence>
<comment type="cofactor">
    <cofactor evidence="4">
        <name>Zn(2+)</name>
        <dbReference type="ChEBI" id="CHEBI:29105"/>
    </cofactor>
</comment>
<evidence type="ECO:0000256" key="8">
    <source>
        <dbReference type="ARBA" id="ARBA00022723"/>
    </source>
</evidence>
<dbReference type="EMBL" id="SJPH01000003">
    <property type="protein sequence ID" value="TWT46643.1"/>
    <property type="molecule type" value="Genomic_DNA"/>
</dbReference>
<dbReference type="PIRSF" id="PIRSF001461">
    <property type="entry name" value="RPE"/>
    <property type="match status" value="1"/>
</dbReference>
<dbReference type="Proteomes" id="UP000318995">
    <property type="component" value="Unassembled WGS sequence"/>
</dbReference>
<evidence type="ECO:0000256" key="4">
    <source>
        <dbReference type="ARBA" id="ARBA00001947"/>
    </source>
</evidence>
<keyword evidence="9 10" id="KW-0413">Isomerase</keyword>
<dbReference type="PROSITE" id="PS01085">
    <property type="entry name" value="RIBUL_P_3_EPIMER_1"/>
    <property type="match status" value="1"/>
</dbReference>
<comment type="cofactor">
    <cofactor evidence="5">
        <name>Fe(2+)</name>
        <dbReference type="ChEBI" id="CHEBI:29033"/>
    </cofactor>
</comment>
<keyword evidence="8 10" id="KW-0479">Metal-binding</keyword>
<keyword evidence="13" id="KW-0464">Manganese</keyword>
<protein>
    <recommendedName>
        <fullName evidence="7 10">Ribulose-phosphate 3-epimerase</fullName>
        <ecNumber evidence="7 10">5.1.3.1</ecNumber>
    </recommendedName>
</protein>
<dbReference type="OrthoDB" id="1645589at2"/>
<evidence type="ECO:0000256" key="2">
    <source>
        <dbReference type="ARBA" id="ARBA00001936"/>
    </source>
</evidence>
<dbReference type="NCBIfam" id="NF004076">
    <property type="entry name" value="PRK05581.1-4"/>
    <property type="match status" value="1"/>
</dbReference>
<comment type="function">
    <text evidence="10">Catalyzes the reversible epimerization of D-ribulose 5-phosphate to D-xylulose 5-phosphate.</text>
</comment>
<feature type="binding site" evidence="10 14">
    <location>
        <position position="85"/>
    </location>
    <ligand>
        <name>substrate</name>
    </ligand>
</feature>
<feature type="active site" description="Proton acceptor" evidence="10 12">
    <location>
        <position position="54"/>
    </location>
</feature>
<dbReference type="AlphaFoldDB" id="A0A5C5W8Q2"/>